<dbReference type="Gene3D" id="3.30.830.10">
    <property type="entry name" value="Metalloenzyme, LuxS/M16 peptidase-like"/>
    <property type="match status" value="2"/>
</dbReference>
<dbReference type="AlphaFoldDB" id="A0A0F9IL18"/>
<feature type="domain" description="Peptidase M16 C-terminal" evidence="2">
    <location>
        <begin position="206"/>
        <end position="381"/>
    </location>
</feature>
<dbReference type="PANTHER" id="PTHR11851:SF224">
    <property type="entry name" value="PROCESSING PROTEASE"/>
    <property type="match status" value="1"/>
</dbReference>
<protein>
    <recommendedName>
        <fullName evidence="4">Peptidase M16 C-terminal domain-containing protein</fullName>
    </recommendedName>
</protein>
<comment type="caution">
    <text evidence="3">The sequence shown here is derived from an EMBL/GenBank/DDBJ whole genome shotgun (WGS) entry which is preliminary data.</text>
</comment>
<dbReference type="Pfam" id="PF05193">
    <property type="entry name" value="Peptidase_M16_C"/>
    <property type="match status" value="1"/>
</dbReference>
<evidence type="ECO:0000259" key="1">
    <source>
        <dbReference type="Pfam" id="PF00675"/>
    </source>
</evidence>
<gene>
    <name evidence="3" type="ORF">LCGC14_1566010</name>
</gene>
<dbReference type="SUPFAM" id="SSF63411">
    <property type="entry name" value="LuxS/MPP-like metallohydrolase"/>
    <property type="match status" value="2"/>
</dbReference>
<dbReference type="InterPro" id="IPR011765">
    <property type="entry name" value="Pept_M16_N"/>
</dbReference>
<dbReference type="Pfam" id="PF00675">
    <property type="entry name" value="Peptidase_M16"/>
    <property type="match status" value="1"/>
</dbReference>
<dbReference type="InterPro" id="IPR007863">
    <property type="entry name" value="Peptidase_M16_C"/>
</dbReference>
<dbReference type="InterPro" id="IPR050361">
    <property type="entry name" value="MPP/UQCRC_Complex"/>
</dbReference>
<sequence>MLNIIKGHLHRYTLIIIMILFTFLANDKHSMGDEGNIIPMKYQKAKLDNGLSIILVEHHELPVVAIELLVRAGSVHDPQEKQGLANIVAQLLREGTRSKDSLEISEEIDFIGGTLSADSEYDSTSVTATALVKHFKSILDLLSEVARFPTFKTKDIEFQREKTLTSILREKDNKRAIASRHFSEMLYGIHPYAHPSIGTLEGLKAITRKEIIQFHKNHYLPNNSILTVVGDIEPSNILAVIKKTFGDWKEGNVHKPTLPLMPKIVNYRIRLVDKPDLTQTEICIGHLGIRRNNPDYFSLMLLNYILGRGPTSRLYTEIRVERGLSYGVKSQFDARILRGPFYIRTYSKNETAIETLRLVLDELKKLKAGGITKEELDSAKSYYIGHFPLSLETPAQIASKIIEQEFYGLPEDYLEKYLENIKAVSREDVNRAIEGLIDPENLVIVLVSKAEDILKEAKTLGEVELKGL</sequence>
<dbReference type="EMBL" id="LAZR01012152">
    <property type="protein sequence ID" value="KKM31913.1"/>
    <property type="molecule type" value="Genomic_DNA"/>
</dbReference>
<dbReference type="InterPro" id="IPR011249">
    <property type="entry name" value="Metalloenz_LuxS/M16"/>
</dbReference>
<organism evidence="3">
    <name type="scientific">marine sediment metagenome</name>
    <dbReference type="NCBI Taxonomy" id="412755"/>
    <lineage>
        <taxon>unclassified sequences</taxon>
        <taxon>metagenomes</taxon>
        <taxon>ecological metagenomes</taxon>
    </lineage>
</organism>
<feature type="domain" description="Peptidase M16 N-terminal" evidence="1">
    <location>
        <begin position="55"/>
        <end position="198"/>
    </location>
</feature>
<dbReference type="PANTHER" id="PTHR11851">
    <property type="entry name" value="METALLOPROTEASE"/>
    <property type="match status" value="1"/>
</dbReference>
<evidence type="ECO:0008006" key="4">
    <source>
        <dbReference type="Google" id="ProtNLM"/>
    </source>
</evidence>
<proteinExistence type="predicted"/>
<dbReference type="GO" id="GO:0046872">
    <property type="term" value="F:metal ion binding"/>
    <property type="evidence" value="ECO:0007669"/>
    <property type="project" value="InterPro"/>
</dbReference>
<evidence type="ECO:0000259" key="2">
    <source>
        <dbReference type="Pfam" id="PF05193"/>
    </source>
</evidence>
<evidence type="ECO:0000313" key="3">
    <source>
        <dbReference type="EMBL" id="KKM31913.1"/>
    </source>
</evidence>
<name>A0A0F9IL18_9ZZZZ</name>
<reference evidence="3" key="1">
    <citation type="journal article" date="2015" name="Nature">
        <title>Complex archaea that bridge the gap between prokaryotes and eukaryotes.</title>
        <authorList>
            <person name="Spang A."/>
            <person name="Saw J.H."/>
            <person name="Jorgensen S.L."/>
            <person name="Zaremba-Niedzwiedzka K."/>
            <person name="Martijn J."/>
            <person name="Lind A.E."/>
            <person name="van Eijk R."/>
            <person name="Schleper C."/>
            <person name="Guy L."/>
            <person name="Ettema T.J."/>
        </authorList>
    </citation>
    <scope>NUCLEOTIDE SEQUENCE</scope>
</reference>
<accession>A0A0F9IL18</accession>